<organism evidence="8 9">
    <name type="scientific">Streptomyces millisiae</name>
    <dbReference type="NCBI Taxonomy" id="3075542"/>
    <lineage>
        <taxon>Bacteria</taxon>
        <taxon>Bacillati</taxon>
        <taxon>Actinomycetota</taxon>
        <taxon>Actinomycetes</taxon>
        <taxon>Kitasatosporales</taxon>
        <taxon>Streptomycetaceae</taxon>
        <taxon>Streptomyces</taxon>
    </lineage>
</organism>
<evidence type="ECO:0000259" key="7">
    <source>
        <dbReference type="PROSITE" id="PS51012"/>
    </source>
</evidence>
<keyword evidence="2 6" id="KW-0812">Transmembrane</keyword>
<keyword evidence="5" id="KW-0046">Antibiotic resistance</keyword>
<keyword evidence="6" id="KW-0813">Transport</keyword>
<keyword evidence="6" id="KW-1003">Cell membrane</keyword>
<dbReference type="InterPro" id="IPR051784">
    <property type="entry name" value="Nod_factor_ABC_transporter"/>
</dbReference>
<evidence type="ECO:0000313" key="9">
    <source>
        <dbReference type="Proteomes" id="UP001183420"/>
    </source>
</evidence>
<proteinExistence type="inferred from homology"/>
<feature type="transmembrane region" description="Helical" evidence="6">
    <location>
        <begin position="41"/>
        <end position="59"/>
    </location>
</feature>
<dbReference type="PIRSF" id="PIRSF006648">
    <property type="entry name" value="DrrB"/>
    <property type="match status" value="1"/>
</dbReference>
<evidence type="ECO:0000256" key="4">
    <source>
        <dbReference type="ARBA" id="ARBA00023136"/>
    </source>
</evidence>
<dbReference type="InterPro" id="IPR047817">
    <property type="entry name" value="ABC2_TM_bact-type"/>
</dbReference>
<feature type="transmembrane region" description="Helical" evidence="6">
    <location>
        <begin position="182"/>
        <end position="202"/>
    </location>
</feature>
<dbReference type="EMBL" id="JAVREM010000017">
    <property type="protein sequence ID" value="MDT0319805.1"/>
    <property type="molecule type" value="Genomic_DNA"/>
</dbReference>
<dbReference type="InterPro" id="IPR013525">
    <property type="entry name" value="ABC2_TM"/>
</dbReference>
<keyword evidence="9" id="KW-1185">Reference proteome</keyword>
<evidence type="ECO:0000256" key="3">
    <source>
        <dbReference type="ARBA" id="ARBA00022989"/>
    </source>
</evidence>
<evidence type="ECO:0000256" key="5">
    <source>
        <dbReference type="ARBA" id="ARBA00023251"/>
    </source>
</evidence>
<feature type="domain" description="ABC transmembrane type-2" evidence="7">
    <location>
        <begin position="39"/>
        <end position="265"/>
    </location>
</feature>
<dbReference type="Proteomes" id="UP001183420">
    <property type="component" value="Unassembled WGS sequence"/>
</dbReference>
<dbReference type="RefSeq" id="WP_311599303.1">
    <property type="nucleotide sequence ID" value="NZ_JAVREM010000017.1"/>
</dbReference>
<evidence type="ECO:0000256" key="2">
    <source>
        <dbReference type="ARBA" id="ARBA00022692"/>
    </source>
</evidence>
<protein>
    <recommendedName>
        <fullName evidence="6">Transport permease protein</fullName>
    </recommendedName>
</protein>
<keyword evidence="4 6" id="KW-0472">Membrane</keyword>
<name>A0ABU2LQM1_9ACTN</name>
<comment type="similarity">
    <text evidence="6">Belongs to the ABC-2 integral membrane protein family.</text>
</comment>
<sequence length="267" mass="28429">MSQGAAHAPRPGGSRLSWAINDARVLTGRYVNHILRQPDEIVTSVMIPTVMLLLFRYMLGGAVDVGTGSYVNFLMPGVLTIGVTLIAVSTTTGVFLDMQEGFVDRFRSMSVLSVAVIIGHVVAAVLRAVIGLAVLIGIGFLVGFRPSANALQWLGAVLVLLLFATAVAWISALLGQVAKSTAGASGLALIITFLPYASNLFAPTETISPGLRAFVAHQPVTHVIDTLRALFLDQPVGNSLWLALLWWGGITLVAVPLSARLFRRRFA</sequence>
<accession>A0ABU2LQM1</accession>
<feature type="transmembrane region" description="Helical" evidence="6">
    <location>
        <begin position="71"/>
        <end position="96"/>
    </location>
</feature>
<evidence type="ECO:0000313" key="8">
    <source>
        <dbReference type="EMBL" id="MDT0319805.1"/>
    </source>
</evidence>
<dbReference type="Pfam" id="PF01061">
    <property type="entry name" value="ABC2_membrane"/>
    <property type="match status" value="1"/>
</dbReference>
<gene>
    <name evidence="8" type="ORF">RNC47_15810</name>
</gene>
<evidence type="ECO:0000256" key="1">
    <source>
        <dbReference type="ARBA" id="ARBA00004141"/>
    </source>
</evidence>
<dbReference type="PANTHER" id="PTHR43229">
    <property type="entry name" value="NODULATION PROTEIN J"/>
    <property type="match status" value="1"/>
</dbReference>
<keyword evidence="3 6" id="KW-1133">Transmembrane helix</keyword>
<feature type="transmembrane region" description="Helical" evidence="6">
    <location>
        <begin position="240"/>
        <end position="262"/>
    </location>
</feature>
<comment type="caution">
    <text evidence="8">The sequence shown here is derived from an EMBL/GenBank/DDBJ whole genome shotgun (WGS) entry which is preliminary data.</text>
</comment>
<feature type="transmembrane region" description="Helical" evidence="6">
    <location>
        <begin position="108"/>
        <end position="141"/>
    </location>
</feature>
<evidence type="ECO:0000256" key="6">
    <source>
        <dbReference type="RuleBase" id="RU361157"/>
    </source>
</evidence>
<feature type="transmembrane region" description="Helical" evidence="6">
    <location>
        <begin position="153"/>
        <end position="175"/>
    </location>
</feature>
<dbReference type="PROSITE" id="PS51012">
    <property type="entry name" value="ABC_TM2"/>
    <property type="match status" value="1"/>
</dbReference>
<comment type="subcellular location">
    <subcellularLocation>
        <location evidence="6">Cell membrane</location>
        <topology evidence="6">Multi-pass membrane protein</topology>
    </subcellularLocation>
    <subcellularLocation>
        <location evidence="1">Membrane</location>
        <topology evidence="1">Multi-pass membrane protein</topology>
    </subcellularLocation>
</comment>
<dbReference type="PANTHER" id="PTHR43229:SF2">
    <property type="entry name" value="NODULATION PROTEIN J"/>
    <property type="match status" value="1"/>
</dbReference>
<reference evidence="9" key="1">
    <citation type="submission" date="2023-07" db="EMBL/GenBank/DDBJ databases">
        <title>30 novel species of actinomycetes from the DSMZ collection.</title>
        <authorList>
            <person name="Nouioui I."/>
        </authorList>
    </citation>
    <scope>NUCLEOTIDE SEQUENCE [LARGE SCALE GENOMIC DNA]</scope>
    <source>
        <strain evidence="9">DSM 44918</strain>
    </source>
</reference>
<dbReference type="InterPro" id="IPR000412">
    <property type="entry name" value="ABC_2_transport"/>
</dbReference>